<dbReference type="EMBL" id="MU157870">
    <property type="protein sequence ID" value="KAF9526532.1"/>
    <property type="molecule type" value="Genomic_DNA"/>
</dbReference>
<dbReference type="CDD" id="cd03244">
    <property type="entry name" value="ABCC_MRP_domain2"/>
    <property type="match status" value="1"/>
</dbReference>
<dbReference type="SMART" id="SM00382">
    <property type="entry name" value="AAA"/>
    <property type="match status" value="2"/>
</dbReference>
<feature type="transmembrane region" description="Helical" evidence="10">
    <location>
        <begin position="1042"/>
        <end position="1065"/>
    </location>
</feature>
<evidence type="ECO:0000256" key="6">
    <source>
        <dbReference type="ARBA" id="ARBA00022840"/>
    </source>
</evidence>
<dbReference type="PROSITE" id="PS50893">
    <property type="entry name" value="ABC_TRANSPORTER_2"/>
    <property type="match status" value="2"/>
</dbReference>
<feature type="compositionally biased region" description="Polar residues" evidence="9">
    <location>
        <begin position="457"/>
        <end position="492"/>
    </location>
</feature>
<keyword evidence="5" id="KW-0547">Nucleotide-binding</keyword>
<dbReference type="Proteomes" id="UP000807306">
    <property type="component" value="Unassembled WGS sequence"/>
</dbReference>
<feature type="transmembrane region" description="Helical" evidence="10">
    <location>
        <begin position="563"/>
        <end position="584"/>
    </location>
</feature>
<dbReference type="CDD" id="cd18596">
    <property type="entry name" value="ABC_6TM_VMR1_D1_like"/>
    <property type="match status" value="1"/>
</dbReference>
<organism evidence="13 14">
    <name type="scientific">Crepidotus variabilis</name>
    <dbReference type="NCBI Taxonomy" id="179855"/>
    <lineage>
        <taxon>Eukaryota</taxon>
        <taxon>Fungi</taxon>
        <taxon>Dikarya</taxon>
        <taxon>Basidiomycota</taxon>
        <taxon>Agaricomycotina</taxon>
        <taxon>Agaricomycetes</taxon>
        <taxon>Agaricomycetidae</taxon>
        <taxon>Agaricales</taxon>
        <taxon>Agaricineae</taxon>
        <taxon>Crepidotaceae</taxon>
        <taxon>Crepidotus</taxon>
    </lineage>
</organism>
<feature type="transmembrane region" description="Helical" evidence="10">
    <location>
        <begin position="97"/>
        <end position="126"/>
    </location>
</feature>
<evidence type="ECO:0000256" key="2">
    <source>
        <dbReference type="ARBA" id="ARBA00022448"/>
    </source>
</evidence>
<dbReference type="Gene3D" id="3.40.50.300">
    <property type="entry name" value="P-loop containing nucleotide triphosphate hydrolases"/>
    <property type="match status" value="2"/>
</dbReference>
<dbReference type="PANTHER" id="PTHR24223:SF356">
    <property type="entry name" value="ATP-BINDING CASSETTE TRANSPORTER ABC4"/>
    <property type="match status" value="1"/>
</dbReference>
<dbReference type="InterPro" id="IPR036640">
    <property type="entry name" value="ABC1_TM_sf"/>
</dbReference>
<dbReference type="InterPro" id="IPR017871">
    <property type="entry name" value="ABC_transporter-like_CS"/>
</dbReference>
<dbReference type="GO" id="GO:0140359">
    <property type="term" value="F:ABC-type transporter activity"/>
    <property type="evidence" value="ECO:0007669"/>
    <property type="project" value="InterPro"/>
</dbReference>
<name>A0A9P6JMP2_9AGAR</name>
<protein>
    <submittedName>
        <fullName evidence="13">Multidrug resistance-associated ABC transporter</fullName>
    </submittedName>
</protein>
<feature type="domain" description="ABC transporter" evidence="11">
    <location>
        <begin position="1362"/>
        <end position="1599"/>
    </location>
</feature>
<dbReference type="GO" id="GO:0016887">
    <property type="term" value="F:ATP hydrolysis activity"/>
    <property type="evidence" value="ECO:0007669"/>
    <property type="project" value="InterPro"/>
</dbReference>
<feature type="transmembrane region" description="Helical" evidence="10">
    <location>
        <begin position="536"/>
        <end position="557"/>
    </location>
</feature>
<keyword evidence="8 10" id="KW-0472">Membrane</keyword>
<comment type="caution">
    <text evidence="13">The sequence shown here is derived from an EMBL/GenBank/DDBJ whole genome shotgun (WGS) entry which is preliminary data.</text>
</comment>
<dbReference type="Gene3D" id="1.20.1560.10">
    <property type="entry name" value="ABC transporter type 1, transmembrane domain"/>
    <property type="match status" value="2"/>
</dbReference>
<evidence type="ECO:0000313" key="13">
    <source>
        <dbReference type="EMBL" id="KAF9526532.1"/>
    </source>
</evidence>
<evidence type="ECO:0000256" key="7">
    <source>
        <dbReference type="ARBA" id="ARBA00022989"/>
    </source>
</evidence>
<dbReference type="InterPro" id="IPR027417">
    <property type="entry name" value="P-loop_NTPase"/>
</dbReference>
<feature type="transmembrane region" description="Helical" evidence="10">
    <location>
        <begin position="371"/>
        <end position="390"/>
    </location>
</feature>
<accession>A0A9P6JMP2</accession>
<dbReference type="SUPFAM" id="SSF90123">
    <property type="entry name" value="ABC transporter transmembrane region"/>
    <property type="match status" value="2"/>
</dbReference>
<keyword evidence="7 10" id="KW-1133">Transmembrane helix</keyword>
<feature type="transmembrane region" description="Helical" evidence="10">
    <location>
        <begin position="37"/>
        <end position="57"/>
    </location>
</feature>
<dbReference type="InterPro" id="IPR003593">
    <property type="entry name" value="AAA+_ATPase"/>
</dbReference>
<feature type="transmembrane region" description="Helical" evidence="10">
    <location>
        <begin position="180"/>
        <end position="197"/>
    </location>
</feature>
<dbReference type="CDD" id="cd18604">
    <property type="entry name" value="ABC_6TM_VMR1_D2_like"/>
    <property type="match status" value="1"/>
</dbReference>
<evidence type="ECO:0000256" key="10">
    <source>
        <dbReference type="SAM" id="Phobius"/>
    </source>
</evidence>
<feature type="domain" description="ABC transporter" evidence="11">
    <location>
        <begin position="747"/>
        <end position="988"/>
    </location>
</feature>
<feature type="transmembrane region" description="Helical" evidence="10">
    <location>
        <begin position="1172"/>
        <end position="1200"/>
    </location>
</feature>
<comment type="subcellular location">
    <subcellularLocation>
        <location evidence="1">Membrane</location>
        <topology evidence="1">Multi-pass membrane protein</topology>
    </subcellularLocation>
</comment>
<proteinExistence type="predicted"/>
<evidence type="ECO:0000256" key="5">
    <source>
        <dbReference type="ARBA" id="ARBA00022741"/>
    </source>
</evidence>
<keyword evidence="4" id="KW-0677">Repeat</keyword>
<dbReference type="PANTHER" id="PTHR24223">
    <property type="entry name" value="ATP-BINDING CASSETTE SUB-FAMILY C"/>
    <property type="match status" value="1"/>
</dbReference>
<dbReference type="Pfam" id="PF00005">
    <property type="entry name" value="ABC_tran"/>
    <property type="match status" value="2"/>
</dbReference>
<evidence type="ECO:0000256" key="8">
    <source>
        <dbReference type="ARBA" id="ARBA00023136"/>
    </source>
</evidence>
<dbReference type="FunFam" id="1.20.1560.10:FF:000013">
    <property type="entry name" value="ABC transporter C family member 2"/>
    <property type="match status" value="1"/>
</dbReference>
<dbReference type="OrthoDB" id="6500128at2759"/>
<feature type="region of interest" description="Disordered" evidence="9">
    <location>
        <begin position="421"/>
        <end position="513"/>
    </location>
</feature>
<feature type="compositionally biased region" description="Low complexity" evidence="9">
    <location>
        <begin position="444"/>
        <end position="455"/>
    </location>
</feature>
<keyword evidence="3 10" id="KW-0812">Transmembrane</keyword>
<evidence type="ECO:0000259" key="12">
    <source>
        <dbReference type="PROSITE" id="PS50929"/>
    </source>
</evidence>
<evidence type="ECO:0000313" key="14">
    <source>
        <dbReference type="Proteomes" id="UP000807306"/>
    </source>
</evidence>
<feature type="transmembrane region" description="Helical" evidence="10">
    <location>
        <begin position="217"/>
        <end position="236"/>
    </location>
</feature>
<sequence length="1615" mass="178456">MGVLNHFMVQKNAFYAPYNIVGGQWLPSFPPLTETRYIPFSVASLVLVIQVLHFTTVKIKSFFISSDASIKDAEESNASAPAVRSEESLTIEEKLKAWVAGFGGIEIFVFMVARLFGCVSLFIFTANATPNCQAKHLTGREEWKDYLLQCPESLMAVTYGYSVALGIISLGSKTWRTSTSRYNILVLLSALVVYVYRNLWPLATFDKQPADLAEGKLLWVKLVILFTTGAVIPVFMSQPYVPVDPKNPMAVVNPEQTSSLFSYLTFTYMDDIILKGYRTDHLPVSELPPLPDYDQIVHLKSRGTKYLDTHAGAKPRHLFFGLLRTFRKELILMTISMILNALASFAAPIGINRILNYLETGGKGATIRPGFWILWLFIGPIAGSLVYNWYFFIAQATTIRVEALLTDLLFEHTLRVRLKAETSEKKAESGVETPKSGATTPKASGSSTPTGEGSSIAAHSQASTAVMSEGHTSTASEASTLVPPTNNSSDSNGKGKAKAKAEPPKEEKKSETNNFAGKLNNLVTSDLNAISQARDWLMLIFSIPLIITLSMVFLYQFLGWSCFVFLFTTLAFMGIPGYVSTLIAKTQKEKMKATDARVQTVTETVNILRMVKLFGWESQMDKRIEEKREEELRLLRKQKILSITNGLMGYFIPTFTMVLTYTTYVVVMKGSLTPSKIFSTMVVFESVRLGFQRIIWQANMIIQGKVSLDRVGEFLHKTELLDAYTSPNPQGQNIIVAPIVEAENPEIGFRNATFMWSREAAEETDDSSKRRFTLRVDGELLFKRGRVNLIVGPTGSGKTSVLMALLGEMHFISTDPDSWYNMPRGSGVAYAAQESWVLNDTLRNNITFGSPYDEERYNRVIKQCALERDLGLFEAGDQTEVGEKGLTLSGGQKARVTLARAIYSTADILLLDDIFAALDVHTAAWIIDNCLKGGLVQGRTVLLITHNVALASPIADFIISIGLDGKIVTRGVDLTAALSDDPALAVEVEKDKEAQEISKQNLKEPALPTNGKLVLAEEVAQGRVTMRSMKLMLNSLGGGHPFMFYLIFTGSFALTEAAMTFQVWFLGYWGSQYENRLPEDVPVKFYVFSYTTIFVGIIVLYTFAWIFYIYGNIRAARKINKLLIDSILRSTLRWLDETPTGRIITRCTQDIRAVDAVIPQYMLMVQDCLNVMIIKLAAIILFTPVFIFPGIAFALLGVFLGNVYQKAQLSVKRESSNAKAPVLSHFSAAVQGLVSIRAYGAEKSFTGQAFEKLNLYTHLSRTSLNLNRWIAVRIDTLGALFSAALACYLVYGPRSASSTAGFTLNMSVEFTMSILWLVRIYNEFEVQANSLERIQGYLDIDHEPKATEAGKPPAYWPASGDLRVENLSARYSKSGPKVLHEVSFHLKSGERVGVVGRTGSGKSSLTLALLRGIFTEGAVHYDGVATDTLNLDALRSNITIIPQIPELLSGTLRQNLDPLQVEDDATLNDALRSAGLFTLQEEAGEARLTLDTSIAGGGGNLSVGQKQILALARAMIRGSKILILDEATSAIDYKTDAIIQTTLREQLPKNVTVITVAHRLQTVMDSDKILVLDEGKIVEFDEPKELLKRETGALRSLVDGSGDKSLLYELASAKP</sequence>
<keyword evidence="2" id="KW-0813">Transport</keyword>
<evidence type="ECO:0000256" key="1">
    <source>
        <dbReference type="ARBA" id="ARBA00004141"/>
    </source>
</evidence>
<feature type="transmembrane region" description="Helical" evidence="10">
    <location>
        <begin position="330"/>
        <end position="351"/>
    </location>
</feature>
<evidence type="ECO:0000256" key="9">
    <source>
        <dbReference type="SAM" id="MobiDB-lite"/>
    </source>
</evidence>
<dbReference type="CDD" id="cd03250">
    <property type="entry name" value="ABCC_MRP_domain1"/>
    <property type="match status" value="1"/>
</dbReference>
<evidence type="ECO:0000259" key="11">
    <source>
        <dbReference type="PROSITE" id="PS50893"/>
    </source>
</evidence>
<dbReference type="InterPro" id="IPR050173">
    <property type="entry name" value="ABC_transporter_C-like"/>
</dbReference>
<feature type="transmembrane region" description="Helical" evidence="10">
    <location>
        <begin position="1085"/>
        <end position="1111"/>
    </location>
</feature>
<reference evidence="13" key="1">
    <citation type="submission" date="2020-11" db="EMBL/GenBank/DDBJ databases">
        <authorList>
            <consortium name="DOE Joint Genome Institute"/>
            <person name="Ahrendt S."/>
            <person name="Riley R."/>
            <person name="Andreopoulos W."/>
            <person name="Labutti K."/>
            <person name="Pangilinan J."/>
            <person name="Ruiz-Duenas F.J."/>
            <person name="Barrasa J.M."/>
            <person name="Sanchez-Garcia M."/>
            <person name="Camarero S."/>
            <person name="Miyauchi S."/>
            <person name="Serrano A."/>
            <person name="Linde D."/>
            <person name="Babiker R."/>
            <person name="Drula E."/>
            <person name="Ayuso-Fernandez I."/>
            <person name="Pacheco R."/>
            <person name="Padilla G."/>
            <person name="Ferreira P."/>
            <person name="Barriuso J."/>
            <person name="Kellner H."/>
            <person name="Castanera R."/>
            <person name="Alfaro M."/>
            <person name="Ramirez L."/>
            <person name="Pisabarro A.G."/>
            <person name="Kuo A."/>
            <person name="Tritt A."/>
            <person name="Lipzen A."/>
            <person name="He G."/>
            <person name="Yan M."/>
            <person name="Ng V."/>
            <person name="Cullen D."/>
            <person name="Martin F."/>
            <person name="Rosso M.-N."/>
            <person name="Henrissat B."/>
            <person name="Hibbett D."/>
            <person name="Martinez A.T."/>
            <person name="Grigoriev I.V."/>
        </authorList>
    </citation>
    <scope>NUCLEOTIDE SEQUENCE</scope>
    <source>
        <strain evidence="13">CBS 506.95</strain>
    </source>
</reference>
<feature type="transmembrane region" description="Helical" evidence="10">
    <location>
        <begin position="146"/>
        <end position="168"/>
    </location>
</feature>
<dbReference type="InterPro" id="IPR011527">
    <property type="entry name" value="ABC1_TM_dom"/>
</dbReference>
<dbReference type="FunFam" id="3.40.50.300:FF:000838">
    <property type="entry name" value="ABC multidrug transporter (Eurofung)"/>
    <property type="match status" value="1"/>
</dbReference>
<evidence type="ECO:0000256" key="4">
    <source>
        <dbReference type="ARBA" id="ARBA00022737"/>
    </source>
</evidence>
<dbReference type="PROSITE" id="PS00211">
    <property type="entry name" value="ABC_TRANSPORTER_1"/>
    <property type="match status" value="1"/>
</dbReference>
<feature type="compositionally biased region" description="Basic and acidic residues" evidence="9">
    <location>
        <begin position="499"/>
        <end position="511"/>
    </location>
</feature>
<keyword evidence="6" id="KW-0067">ATP-binding</keyword>
<dbReference type="SUPFAM" id="SSF52540">
    <property type="entry name" value="P-loop containing nucleoside triphosphate hydrolases"/>
    <property type="match status" value="2"/>
</dbReference>
<dbReference type="GO" id="GO:0005524">
    <property type="term" value="F:ATP binding"/>
    <property type="evidence" value="ECO:0007669"/>
    <property type="project" value="UniProtKB-KW"/>
</dbReference>
<evidence type="ECO:0000256" key="3">
    <source>
        <dbReference type="ARBA" id="ARBA00022692"/>
    </source>
</evidence>
<dbReference type="Pfam" id="PF00664">
    <property type="entry name" value="ABC_membrane"/>
    <property type="match status" value="2"/>
</dbReference>
<gene>
    <name evidence="13" type="ORF">CPB83DRAFT_857688</name>
</gene>
<dbReference type="InterPro" id="IPR003439">
    <property type="entry name" value="ABC_transporter-like_ATP-bd"/>
</dbReference>
<dbReference type="GO" id="GO:0016020">
    <property type="term" value="C:membrane"/>
    <property type="evidence" value="ECO:0007669"/>
    <property type="project" value="UniProtKB-SubCell"/>
</dbReference>
<feature type="transmembrane region" description="Helical" evidence="10">
    <location>
        <begin position="647"/>
        <end position="667"/>
    </location>
</feature>
<keyword evidence="14" id="KW-1185">Reference proteome</keyword>
<feature type="domain" description="ABC transmembrane type-1" evidence="12">
    <location>
        <begin position="331"/>
        <end position="703"/>
    </location>
</feature>
<dbReference type="PROSITE" id="PS50929">
    <property type="entry name" value="ABC_TM1F"/>
    <property type="match status" value="2"/>
</dbReference>
<feature type="domain" description="ABC transmembrane type-1" evidence="12">
    <location>
        <begin position="1046"/>
        <end position="1325"/>
    </location>
</feature>